<feature type="compositionally biased region" description="Basic and acidic residues" evidence="1">
    <location>
        <begin position="239"/>
        <end position="250"/>
    </location>
</feature>
<sequence length="512" mass="56457">MPRLMCFLALLCSVYTDNRVETMKAGLIEAHKSFRDNFKFRGKKLTPLKYSTELENLARVWVDTCSTSRPKDRRFANLGSNVISSPIYASLVRRWRIRMSTERGAYNPATGKCTASTCQHYRQVVQPNDINFGCAVKFCLVRKPAPIPSHLSVCLYRAVDQCTPIQQREGLTACITRNTTTRGQTTTTTITTTTATKAPTTPTVTSSTGSDPAPSVSTILSEETQKPQYFTVFPVDNDSEVKRGSDKEEVGEGEEDEVQEEDEKEEKEDEKKEKAAKEYSKDVENLAVEWANTCNRSMPSDPRFANMQGYAGKCPTYWPLVREWTTRLLAEEKAYDPATGKCSTSSCKHYMQVTQPNNTKFGCAIKVCHVKNPNLKSFLLSVCLYQAEKQSIPILQTTGSVTTTDTSRTATTATSTTTTATPTTTTTTTATTPNATTTTEGSTTGTVKLSVSSEPPPTDLGTEMEEAEEEEDIEEEDEEVEDGEDKAAKTSNSPNLSSHLLPLAMIAITLLV</sequence>
<dbReference type="CDD" id="cd05380">
    <property type="entry name" value="CAP_euk"/>
    <property type="match status" value="1"/>
</dbReference>
<protein>
    <recommendedName>
        <fullName evidence="3">SCP domain-containing protein</fullName>
    </recommendedName>
</protein>
<dbReference type="KEGG" id="egl:EGR_06395"/>
<dbReference type="EMBL" id="APAU02000056">
    <property type="protein sequence ID" value="EUB58724.1"/>
    <property type="molecule type" value="Genomic_DNA"/>
</dbReference>
<evidence type="ECO:0000259" key="3">
    <source>
        <dbReference type="SMART" id="SM00198"/>
    </source>
</evidence>
<dbReference type="Proteomes" id="UP000019149">
    <property type="component" value="Unassembled WGS sequence"/>
</dbReference>
<feature type="compositionally biased region" description="Acidic residues" evidence="1">
    <location>
        <begin position="462"/>
        <end position="484"/>
    </location>
</feature>
<feature type="signal peptide" evidence="2">
    <location>
        <begin position="1"/>
        <end position="16"/>
    </location>
</feature>
<dbReference type="SUPFAM" id="SSF55797">
    <property type="entry name" value="PR-1-like"/>
    <property type="match status" value="2"/>
</dbReference>
<dbReference type="InterPro" id="IPR014044">
    <property type="entry name" value="CAP_dom"/>
</dbReference>
<feature type="region of interest" description="Disordered" evidence="1">
    <location>
        <begin position="185"/>
        <end position="278"/>
    </location>
</feature>
<organism evidence="4 5">
    <name type="scientific">Echinococcus granulosus</name>
    <name type="common">Hydatid tapeworm</name>
    <dbReference type="NCBI Taxonomy" id="6210"/>
    <lineage>
        <taxon>Eukaryota</taxon>
        <taxon>Metazoa</taxon>
        <taxon>Spiralia</taxon>
        <taxon>Lophotrochozoa</taxon>
        <taxon>Platyhelminthes</taxon>
        <taxon>Cestoda</taxon>
        <taxon>Eucestoda</taxon>
        <taxon>Cyclophyllidea</taxon>
        <taxon>Taeniidae</taxon>
        <taxon>Echinococcus</taxon>
        <taxon>Echinococcus granulosus group</taxon>
    </lineage>
</organism>
<accession>W6UYR4</accession>
<evidence type="ECO:0000313" key="5">
    <source>
        <dbReference type="Proteomes" id="UP000019149"/>
    </source>
</evidence>
<feature type="compositionally biased region" description="Acidic residues" evidence="1">
    <location>
        <begin position="251"/>
        <end position="268"/>
    </location>
</feature>
<feature type="chain" id="PRO_5004882619" description="SCP domain-containing protein" evidence="2">
    <location>
        <begin position="17"/>
        <end position="512"/>
    </location>
</feature>
<evidence type="ECO:0000256" key="1">
    <source>
        <dbReference type="SAM" id="MobiDB-lite"/>
    </source>
</evidence>
<reference evidence="4 5" key="1">
    <citation type="journal article" date="2013" name="Nat. Genet.">
        <title>The genome of the hydatid tapeworm Echinococcus granulosus.</title>
        <authorList>
            <person name="Zheng H."/>
            <person name="Zhang W."/>
            <person name="Zhang L."/>
            <person name="Zhang Z."/>
            <person name="Li J."/>
            <person name="Lu G."/>
            <person name="Zhu Y."/>
            <person name="Wang Y."/>
            <person name="Huang Y."/>
            <person name="Liu J."/>
            <person name="Kang H."/>
            <person name="Chen J."/>
            <person name="Wang L."/>
            <person name="Chen A."/>
            <person name="Yu S."/>
            <person name="Gao Z."/>
            <person name="Jin L."/>
            <person name="Gu W."/>
            <person name="Wang Z."/>
            <person name="Zhao L."/>
            <person name="Shi B."/>
            <person name="Wen H."/>
            <person name="Lin R."/>
            <person name="Jones M.K."/>
            <person name="Brejova B."/>
            <person name="Vinar T."/>
            <person name="Zhao G."/>
            <person name="McManus D.P."/>
            <person name="Chen Z."/>
            <person name="Zhou Y."/>
            <person name="Wang S."/>
        </authorList>
    </citation>
    <scope>NUCLEOTIDE SEQUENCE [LARGE SCALE GENOMIC DNA]</scope>
</reference>
<dbReference type="RefSeq" id="XP_024349920.1">
    <property type="nucleotide sequence ID" value="XM_024495644.1"/>
</dbReference>
<dbReference type="AlphaFoldDB" id="W6UYR4"/>
<dbReference type="CTD" id="36342110"/>
<dbReference type="InterPro" id="IPR001283">
    <property type="entry name" value="CRISP-related"/>
</dbReference>
<dbReference type="GeneID" id="36342110"/>
<feature type="compositionally biased region" description="Low complexity" evidence="1">
    <location>
        <begin position="491"/>
        <end position="500"/>
    </location>
</feature>
<proteinExistence type="predicted"/>
<feature type="compositionally biased region" description="Low complexity" evidence="1">
    <location>
        <begin position="402"/>
        <end position="446"/>
    </location>
</feature>
<feature type="compositionally biased region" description="Low complexity" evidence="1">
    <location>
        <begin position="185"/>
        <end position="209"/>
    </location>
</feature>
<evidence type="ECO:0000313" key="4">
    <source>
        <dbReference type="EMBL" id="EUB58724.1"/>
    </source>
</evidence>
<name>W6UYR4_ECHGR</name>
<comment type="caution">
    <text evidence="4">The sequence shown here is derived from an EMBL/GenBank/DDBJ whole genome shotgun (WGS) entry which is preliminary data.</text>
</comment>
<feature type="domain" description="SCP" evidence="3">
    <location>
        <begin position="22"/>
        <end position="158"/>
    </location>
</feature>
<dbReference type="PANTHER" id="PTHR10334">
    <property type="entry name" value="CYSTEINE-RICH SECRETORY PROTEIN-RELATED"/>
    <property type="match status" value="1"/>
</dbReference>
<dbReference type="STRING" id="6210.W6UYR4"/>
<dbReference type="InterPro" id="IPR035940">
    <property type="entry name" value="CAP_sf"/>
</dbReference>
<gene>
    <name evidence="4" type="ORF">EGR_06395</name>
</gene>
<dbReference type="SMART" id="SM00198">
    <property type="entry name" value="SCP"/>
    <property type="match status" value="1"/>
</dbReference>
<feature type="compositionally biased region" description="Basic and acidic residues" evidence="1">
    <location>
        <begin position="269"/>
        <end position="278"/>
    </location>
</feature>
<dbReference type="Gene3D" id="3.40.33.10">
    <property type="entry name" value="CAP"/>
    <property type="match status" value="2"/>
</dbReference>
<dbReference type="Pfam" id="PF00188">
    <property type="entry name" value="CAP"/>
    <property type="match status" value="2"/>
</dbReference>
<keyword evidence="5" id="KW-1185">Reference proteome</keyword>
<keyword evidence="2" id="KW-0732">Signal</keyword>
<feature type="compositionally biased region" description="Polar residues" evidence="1">
    <location>
        <begin position="215"/>
        <end position="228"/>
    </location>
</feature>
<feature type="region of interest" description="Disordered" evidence="1">
    <location>
        <begin position="402"/>
        <end position="500"/>
    </location>
</feature>
<evidence type="ECO:0000256" key="2">
    <source>
        <dbReference type="SAM" id="SignalP"/>
    </source>
</evidence>
<dbReference type="OrthoDB" id="6280985at2759"/>